<dbReference type="InterPro" id="IPR035413">
    <property type="entry name" value="Terminase_L_C"/>
</dbReference>
<sequence>EVKIYNNWDFCEALPDVDTIFGLDFGYNHPTCLVEIANKDDEFYADEIIYRRFMTNEDLIKVMDELKISKKKVIFADAEDAQRIAELQRAGYNVVSANKEKGSVKAGIDYIKRHRVHLTKRSINIHKEQKMYSWKKKGEVILDEPVKLNDDGMDAIRYPIWSMYGKVRKLSGII</sequence>
<accession>A0A0G1JN26</accession>
<dbReference type="AlphaFoldDB" id="A0A0G1JN26"/>
<gene>
    <name evidence="2" type="ORF">UW68_C0026G0019</name>
</gene>
<evidence type="ECO:0000313" key="3">
    <source>
        <dbReference type="Proteomes" id="UP000034835"/>
    </source>
</evidence>
<comment type="caution">
    <text evidence="2">The sequence shown here is derived from an EMBL/GenBank/DDBJ whole genome shotgun (WGS) entry which is preliminary data.</text>
</comment>
<proteinExistence type="predicted"/>
<dbReference type="STRING" id="1618384.UW68_C0026G0019"/>
<feature type="domain" description="Phage terminase large subunit C-terminal" evidence="1">
    <location>
        <begin position="35"/>
        <end position="159"/>
    </location>
</feature>
<dbReference type="InterPro" id="IPR052380">
    <property type="entry name" value="Viral_DNA_packaging_terminase"/>
</dbReference>
<protein>
    <submittedName>
        <fullName evidence="2">Phage terminase, large subunit, PBSX family</fullName>
    </submittedName>
</protein>
<dbReference type="PANTHER" id="PTHR39184">
    <property type="match status" value="1"/>
</dbReference>
<evidence type="ECO:0000259" key="1">
    <source>
        <dbReference type="Pfam" id="PF17288"/>
    </source>
</evidence>
<feature type="non-terminal residue" evidence="2">
    <location>
        <position position="1"/>
    </location>
</feature>
<evidence type="ECO:0000313" key="2">
    <source>
        <dbReference type="EMBL" id="KKT72770.1"/>
    </source>
</evidence>
<reference evidence="2 3" key="1">
    <citation type="journal article" date="2015" name="Nature">
        <title>rRNA introns, odd ribosomes, and small enigmatic genomes across a large radiation of phyla.</title>
        <authorList>
            <person name="Brown C.T."/>
            <person name="Hug L.A."/>
            <person name="Thomas B.C."/>
            <person name="Sharon I."/>
            <person name="Castelle C.J."/>
            <person name="Singh A."/>
            <person name="Wilkins M.J."/>
            <person name="Williams K.H."/>
            <person name="Banfield J.F."/>
        </authorList>
    </citation>
    <scope>NUCLEOTIDE SEQUENCE [LARGE SCALE GENOMIC DNA]</scope>
</reference>
<organism evidence="2 3">
    <name type="scientific">Candidatus Collierbacteria bacterium GW2011_GWB1_44_6</name>
    <dbReference type="NCBI Taxonomy" id="1618384"/>
    <lineage>
        <taxon>Bacteria</taxon>
        <taxon>Candidatus Collieribacteriota</taxon>
    </lineage>
</organism>
<dbReference type="Proteomes" id="UP000034835">
    <property type="component" value="Unassembled WGS sequence"/>
</dbReference>
<dbReference type="EMBL" id="LCJG01000026">
    <property type="protein sequence ID" value="KKT72770.1"/>
    <property type="molecule type" value="Genomic_DNA"/>
</dbReference>
<name>A0A0G1JN26_9BACT</name>
<dbReference type="PANTHER" id="PTHR39184:SF1">
    <property type="entry name" value="PBSX PHAGE TERMINASE LARGE SUBUNIT"/>
    <property type="match status" value="1"/>
</dbReference>
<dbReference type="Pfam" id="PF17288">
    <property type="entry name" value="Terminase_3C"/>
    <property type="match status" value="1"/>
</dbReference>
<dbReference type="Gene3D" id="3.30.420.280">
    <property type="match status" value="1"/>
</dbReference>